<dbReference type="EMBL" id="KB707429">
    <property type="protein sequence ID" value="EMR62434.1"/>
    <property type="molecule type" value="Genomic_DNA"/>
</dbReference>
<dbReference type="NCBIfam" id="TIGR00675">
    <property type="entry name" value="dcm"/>
    <property type="match status" value="1"/>
</dbReference>
<dbReference type="OMA" id="FWQRISP"/>
<dbReference type="AlphaFoldDB" id="M7S8I0"/>
<organism evidence="6 7">
    <name type="scientific">Eutypa lata (strain UCR-EL1)</name>
    <name type="common">Grapevine dieback disease fungus</name>
    <name type="synonym">Eutypa armeniacae</name>
    <dbReference type="NCBI Taxonomy" id="1287681"/>
    <lineage>
        <taxon>Eukaryota</taxon>
        <taxon>Fungi</taxon>
        <taxon>Dikarya</taxon>
        <taxon>Ascomycota</taxon>
        <taxon>Pezizomycotina</taxon>
        <taxon>Sordariomycetes</taxon>
        <taxon>Xylariomycetidae</taxon>
        <taxon>Xylariales</taxon>
        <taxon>Diatrypaceae</taxon>
        <taxon>Eutypa</taxon>
    </lineage>
</organism>
<evidence type="ECO:0000256" key="3">
    <source>
        <dbReference type="ARBA" id="ARBA00022691"/>
    </source>
</evidence>
<proteinExistence type="inferred from homology"/>
<dbReference type="PANTHER" id="PTHR46098:SF1">
    <property type="entry name" value="TRNA (CYTOSINE(38)-C(5))-METHYLTRANSFERASE"/>
    <property type="match status" value="1"/>
</dbReference>
<dbReference type="PROSITE" id="PS51679">
    <property type="entry name" value="SAM_MT_C5"/>
    <property type="match status" value="1"/>
</dbReference>
<dbReference type="Gene3D" id="3.90.120.10">
    <property type="entry name" value="DNA Methylase, subunit A, domain 2"/>
    <property type="match status" value="1"/>
</dbReference>
<evidence type="ECO:0000256" key="1">
    <source>
        <dbReference type="ARBA" id="ARBA00022603"/>
    </source>
</evidence>
<accession>M7S8I0</accession>
<keyword evidence="3 4" id="KW-0949">S-adenosyl-L-methionine</keyword>
<sequence length="402" mass="44599">MSSQLRSLSQSTKPSCRSSKATFIDLFAGIGGFHYALAGNGVVCVYANENNAKAADTYERNHCRNRNGYGNEGISSVDRRDIREVVSGHMSDIPDHAILTGGFACQPYSMAGKLMGPNCPKHGDHLEQIGKIVAAKRPAIVLLENVKNFASARFNGAEKAGHMFDALGYRPSHRIYNASDFNLPQNRERIFIVAVRKDVASAPFEMPEPPGRRDGLCLEDYCLTLEEMQSPDTLVSKRPKHLEVVKGAKWLRAPVRKTSNRTLQLDWTDVRAALPSPTLKGLIHVARWVSPDGSVYMSDIVLHPRGFARCLTTAQKCWYLMPDLDSDLDGRFVVRELYPREMARIQGFPESLILPKFKCVAQEQLGNAVPPPVVDCIVKALMKQYPGVFLGAYNSRPVLAKL</sequence>
<dbReference type="SUPFAM" id="SSF53335">
    <property type="entry name" value="S-adenosyl-L-methionine-dependent methyltransferases"/>
    <property type="match status" value="1"/>
</dbReference>
<gene>
    <name evidence="6" type="ORF">UCREL1_10631</name>
</gene>
<dbReference type="KEGG" id="ela:UCREL1_10631"/>
<dbReference type="OrthoDB" id="414133at2759"/>
<evidence type="ECO:0000313" key="7">
    <source>
        <dbReference type="Proteomes" id="UP000012174"/>
    </source>
</evidence>
<dbReference type="GO" id="GO:0032259">
    <property type="term" value="P:methylation"/>
    <property type="evidence" value="ECO:0007669"/>
    <property type="project" value="UniProtKB-KW"/>
</dbReference>
<protein>
    <submittedName>
        <fullName evidence="6">Putative dna (Cytosine-5-)-methyltransferase protein</fullName>
    </submittedName>
</protein>
<dbReference type="HOGENOM" id="CLU_006958_0_1_1"/>
<feature type="active site" evidence="4">
    <location>
        <position position="105"/>
    </location>
</feature>
<dbReference type="InterPro" id="IPR029063">
    <property type="entry name" value="SAM-dependent_MTases_sf"/>
</dbReference>
<dbReference type="STRING" id="1287681.M7S8I0"/>
<reference evidence="7" key="1">
    <citation type="journal article" date="2013" name="Genome Announc.">
        <title>Draft genome sequence of the grapevine dieback fungus Eutypa lata UCR-EL1.</title>
        <authorList>
            <person name="Blanco-Ulate B."/>
            <person name="Rolshausen P.E."/>
            <person name="Cantu D."/>
        </authorList>
    </citation>
    <scope>NUCLEOTIDE SEQUENCE [LARGE SCALE GENOMIC DNA]</scope>
    <source>
        <strain evidence="7">UCR-EL1</strain>
    </source>
</reference>
<dbReference type="GO" id="GO:0008168">
    <property type="term" value="F:methyltransferase activity"/>
    <property type="evidence" value="ECO:0007669"/>
    <property type="project" value="UniProtKB-KW"/>
</dbReference>
<comment type="similarity">
    <text evidence="4 5">Belongs to the class I-like SAM-binding methyltransferase superfamily. C5-methyltransferase family.</text>
</comment>
<keyword evidence="2 4" id="KW-0808">Transferase</keyword>
<dbReference type="eggNOG" id="ENOG502RVCG">
    <property type="taxonomic scope" value="Eukaryota"/>
</dbReference>
<dbReference type="Proteomes" id="UP000012174">
    <property type="component" value="Unassembled WGS sequence"/>
</dbReference>
<evidence type="ECO:0000256" key="4">
    <source>
        <dbReference type="PROSITE-ProRule" id="PRU01016"/>
    </source>
</evidence>
<dbReference type="PANTHER" id="PTHR46098">
    <property type="entry name" value="TRNA (CYTOSINE(38)-C(5))-METHYLTRANSFERASE"/>
    <property type="match status" value="1"/>
</dbReference>
<dbReference type="PRINTS" id="PR00105">
    <property type="entry name" value="C5METTRFRASE"/>
</dbReference>
<evidence type="ECO:0000256" key="5">
    <source>
        <dbReference type="RuleBase" id="RU000416"/>
    </source>
</evidence>
<dbReference type="InterPro" id="IPR050750">
    <property type="entry name" value="C5-MTase"/>
</dbReference>
<dbReference type="InterPro" id="IPR001525">
    <property type="entry name" value="C5_MeTfrase"/>
</dbReference>
<dbReference type="Pfam" id="PF00145">
    <property type="entry name" value="DNA_methylase"/>
    <property type="match status" value="1"/>
</dbReference>
<evidence type="ECO:0000313" key="6">
    <source>
        <dbReference type="EMBL" id="EMR62434.1"/>
    </source>
</evidence>
<name>M7S8I0_EUTLA</name>
<keyword evidence="7" id="KW-1185">Reference proteome</keyword>
<dbReference type="Gene3D" id="3.40.50.150">
    <property type="entry name" value="Vaccinia Virus protein VP39"/>
    <property type="match status" value="1"/>
</dbReference>
<evidence type="ECO:0000256" key="2">
    <source>
        <dbReference type="ARBA" id="ARBA00022679"/>
    </source>
</evidence>
<keyword evidence="1 4" id="KW-0489">Methyltransferase</keyword>